<organism evidence="4">
    <name type="scientific">Oikopleura dioica</name>
    <name type="common">Tunicate</name>
    <dbReference type="NCBI Taxonomy" id="34765"/>
    <lineage>
        <taxon>Eukaryota</taxon>
        <taxon>Metazoa</taxon>
        <taxon>Chordata</taxon>
        <taxon>Tunicata</taxon>
        <taxon>Appendicularia</taxon>
        <taxon>Copelata</taxon>
        <taxon>Oikopleuridae</taxon>
        <taxon>Oikopleura</taxon>
    </lineage>
</organism>
<dbReference type="Pfam" id="PF06602">
    <property type="entry name" value="Myotub-related"/>
    <property type="match status" value="1"/>
</dbReference>
<dbReference type="OrthoDB" id="271628at2759"/>
<comment type="similarity">
    <text evidence="1">Belongs to the protein-tyrosine phosphatase family. Non-receptor class myotubularin subfamily.</text>
</comment>
<dbReference type="GO" id="GO:0005737">
    <property type="term" value="C:cytoplasm"/>
    <property type="evidence" value="ECO:0007669"/>
    <property type="project" value="TreeGrafter"/>
</dbReference>
<dbReference type="GO" id="GO:0004438">
    <property type="term" value="F:phosphatidylinositol-3-phosphate phosphatase activity"/>
    <property type="evidence" value="ECO:0007669"/>
    <property type="project" value="TreeGrafter"/>
</dbReference>
<evidence type="ECO:0000313" key="5">
    <source>
        <dbReference type="Proteomes" id="UP000001307"/>
    </source>
</evidence>
<dbReference type="AlphaFoldDB" id="E4X313"/>
<gene>
    <name evidence="4" type="ORF">GSOID_T00017646001</name>
</gene>
<dbReference type="Gene3D" id="2.30.29.30">
    <property type="entry name" value="Pleckstrin-homology domain (PH domain)/Phosphotyrosine-binding domain (PTB)"/>
    <property type="match status" value="1"/>
</dbReference>
<dbReference type="Proteomes" id="UP000001307">
    <property type="component" value="Unassembled WGS sequence"/>
</dbReference>
<dbReference type="GO" id="GO:0106018">
    <property type="term" value="F:phosphatidylinositol-3,5-bisphosphate phosphatase activity"/>
    <property type="evidence" value="ECO:0007669"/>
    <property type="project" value="TreeGrafter"/>
</dbReference>
<dbReference type="GO" id="GO:0046856">
    <property type="term" value="P:phosphatidylinositol dephosphorylation"/>
    <property type="evidence" value="ECO:0007669"/>
    <property type="project" value="TreeGrafter"/>
</dbReference>
<feature type="domain" description="Myotubularin phosphatase" evidence="3">
    <location>
        <begin position="111"/>
        <end position="307"/>
    </location>
</feature>
<protein>
    <recommendedName>
        <fullName evidence="3">Myotubularin phosphatase domain-containing protein</fullName>
    </recommendedName>
</protein>
<sequence>MMDPIPCHFYEDGQRKNGTLQLEENHLVFQTGRFKDKTKVPYQMIKAAQQDDQQRLISQIDIITKSFKKFTLDVSPGPLGTILTRVNGRSKAASLRELPAFKTNERVSVEEWDEFTLATEYAMMKVPNNEWKITDLNKNFELCSTYPKVLAVPTTATDFIIKGSAKFRSRQRLPILTYLHGNGGSIVRCAQPMAGANNRSEMDEKLLELCVDTSRSRSNGLIVDTRPMINAMANRAQGKGYENVEHYQKCSFEFHGIENIHVMRKSLESLEQKGWLSSDWLKHIYAVLDSVEKTQISRGRGGRGGQK</sequence>
<dbReference type="InterPro" id="IPR030564">
    <property type="entry name" value="Myotubularin"/>
</dbReference>
<evidence type="ECO:0000256" key="1">
    <source>
        <dbReference type="ARBA" id="ARBA00007471"/>
    </source>
</evidence>
<reference evidence="4" key="1">
    <citation type="journal article" date="2010" name="Science">
        <title>Plasticity of animal genome architecture unmasked by rapid evolution of a pelagic tunicate.</title>
        <authorList>
            <person name="Denoeud F."/>
            <person name="Henriet S."/>
            <person name="Mungpakdee S."/>
            <person name="Aury J.M."/>
            <person name="Da Silva C."/>
            <person name="Brinkmann H."/>
            <person name="Mikhaleva J."/>
            <person name="Olsen L.C."/>
            <person name="Jubin C."/>
            <person name="Canestro C."/>
            <person name="Bouquet J.M."/>
            <person name="Danks G."/>
            <person name="Poulain J."/>
            <person name="Campsteijn C."/>
            <person name="Adamski M."/>
            <person name="Cross I."/>
            <person name="Yadetie F."/>
            <person name="Muffato M."/>
            <person name="Louis A."/>
            <person name="Butcher S."/>
            <person name="Tsagkogeorga G."/>
            <person name="Konrad A."/>
            <person name="Singh S."/>
            <person name="Jensen M.F."/>
            <person name="Cong E.H."/>
            <person name="Eikeseth-Otteraa H."/>
            <person name="Noel B."/>
            <person name="Anthouard V."/>
            <person name="Porcel B.M."/>
            <person name="Kachouri-Lafond R."/>
            <person name="Nishino A."/>
            <person name="Ugolini M."/>
            <person name="Chourrout P."/>
            <person name="Nishida H."/>
            <person name="Aasland R."/>
            <person name="Huzurbazar S."/>
            <person name="Westhof E."/>
            <person name="Delsuc F."/>
            <person name="Lehrach H."/>
            <person name="Reinhardt R."/>
            <person name="Weissenbach J."/>
            <person name="Roy S.W."/>
            <person name="Artiguenave F."/>
            <person name="Postlethwait J.H."/>
            <person name="Manak J.R."/>
            <person name="Thompson E.M."/>
            <person name="Jaillon O."/>
            <person name="Du Pasquier L."/>
            <person name="Boudinot P."/>
            <person name="Liberles D.A."/>
            <person name="Volff J.N."/>
            <person name="Philippe H."/>
            <person name="Lenhard B."/>
            <person name="Roest Crollius H."/>
            <person name="Wincker P."/>
            <person name="Chourrout D."/>
        </authorList>
    </citation>
    <scope>NUCLEOTIDE SEQUENCE [LARGE SCALE GENOMIC DNA]</scope>
</reference>
<evidence type="ECO:0000313" key="4">
    <source>
        <dbReference type="EMBL" id="CBY18016.1"/>
    </source>
</evidence>
<dbReference type="PANTHER" id="PTHR10807:SF8">
    <property type="entry name" value="PHOSPHATIDYLINOSITOL-3-PHOSPHATE PHOSPHATASE"/>
    <property type="match status" value="1"/>
</dbReference>
<evidence type="ECO:0000259" key="3">
    <source>
        <dbReference type="PROSITE" id="PS51339"/>
    </source>
</evidence>
<feature type="binding site" evidence="2">
    <location>
        <begin position="259"/>
        <end position="260"/>
    </location>
    <ligand>
        <name>substrate</name>
    </ligand>
</feature>
<dbReference type="PROSITE" id="PS51339">
    <property type="entry name" value="PPASE_MYOTUBULARIN"/>
    <property type="match status" value="1"/>
</dbReference>
<dbReference type="SUPFAM" id="SSF52799">
    <property type="entry name" value="(Phosphotyrosine protein) phosphatases II"/>
    <property type="match status" value="1"/>
</dbReference>
<dbReference type="PANTHER" id="PTHR10807">
    <property type="entry name" value="MYOTUBULARIN-RELATED"/>
    <property type="match status" value="1"/>
</dbReference>
<dbReference type="InterPro" id="IPR011993">
    <property type="entry name" value="PH-like_dom_sf"/>
</dbReference>
<dbReference type="InParanoid" id="E4X313"/>
<evidence type="ECO:0000256" key="2">
    <source>
        <dbReference type="PIRSR" id="PIRSR630564-2"/>
    </source>
</evidence>
<proteinExistence type="inferred from homology"/>
<dbReference type="InterPro" id="IPR029021">
    <property type="entry name" value="Prot-tyrosine_phosphatase-like"/>
</dbReference>
<keyword evidence="5" id="KW-1185">Reference proteome</keyword>
<dbReference type="EMBL" id="FN653023">
    <property type="protein sequence ID" value="CBY18016.1"/>
    <property type="molecule type" value="Genomic_DNA"/>
</dbReference>
<name>E4X313_OIKDI</name>
<accession>E4X313</accession>
<dbReference type="InterPro" id="IPR010569">
    <property type="entry name" value="Myotubularin-like_Pase_dom"/>
</dbReference>